<sequence>MAGSVLKASFEAAAGIIQSLCVTKTENEETLTGTVLGALATANAILSALSPPGASSAPKIYWGSYDKYQGKNKKITEPGSGADFALLTLLEDNTSRLAIFQAKRGDYVDGDWRADLNRIPKDPDRDPQIFVLAETAARLFAVAHGQNHQPRTFSEVLRIYETTQCGVLAGHLDKAPFVHYLVYQPQAPRCIALPHLGEVYAKELDRETHVNAYKLPGKSKPFLDVLRNGVGTNPDGWLVMDPASAIAELPNLLPLVPVIVTDSRGEFGPLMKLDPDKDLAETFAPLILALGDQDLAQTISAAKNGPGSAPASRTSRTK</sequence>
<dbReference type="AlphaFoldDB" id="A0A6V7D142"/>
<name>A0A6V7D142_9XANT</name>
<gene>
    <name evidence="1" type="ORF">CFBP8129_19030</name>
</gene>
<dbReference type="EMBL" id="LR828253">
    <property type="protein sequence ID" value="CAD0326082.1"/>
    <property type="molecule type" value="Genomic_DNA"/>
</dbReference>
<dbReference type="EMBL" id="LR828253">
    <property type="protein sequence ID" value="CAD0326074.1"/>
    <property type="molecule type" value="Genomic_DNA"/>
</dbReference>
<evidence type="ECO:0000313" key="1">
    <source>
        <dbReference type="EMBL" id="CAD0326074.1"/>
    </source>
</evidence>
<reference evidence="1" key="1">
    <citation type="submission" date="2020-07" db="EMBL/GenBank/DDBJ databases">
        <authorList>
            <person name="Pothier F. J."/>
        </authorList>
    </citation>
    <scope>NUCLEOTIDE SEQUENCE</scope>
    <source>
        <strain evidence="1">CFBP 8129</strain>
    </source>
</reference>
<proteinExistence type="predicted"/>
<accession>A0A6V7D142</accession>
<organism evidence="1">
    <name type="scientific">Xanthomonas hortorum pv. gardneri</name>
    <dbReference type="NCBI Taxonomy" id="2754056"/>
    <lineage>
        <taxon>Bacteria</taxon>
        <taxon>Pseudomonadati</taxon>
        <taxon>Pseudomonadota</taxon>
        <taxon>Gammaproteobacteria</taxon>
        <taxon>Lysobacterales</taxon>
        <taxon>Lysobacteraceae</taxon>
        <taxon>Xanthomonas</taxon>
    </lineage>
</organism>
<dbReference type="RefSeq" id="WP_006450240.1">
    <property type="nucleotide sequence ID" value="NZ_JAHLSQ010000034.1"/>
</dbReference>
<protein>
    <submittedName>
        <fullName evidence="1">Uncharacterized protein</fullName>
    </submittedName>
</protein>